<evidence type="ECO:0000313" key="2">
    <source>
        <dbReference type="Proteomes" id="UP000485058"/>
    </source>
</evidence>
<proteinExistence type="predicted"/>
<accession>A0A6A0A4E8</accession>
<organism evidence="1 2">
    <name type="scientific">Haematococcus lacustris</name>
    <name type="common">Green alga</name>
    <name type="synonym">Haematococcus pluvialis</name>
    <dbReference type="NCBI Taxonomy" id="44745"/>
    <lineage>
        <taxon>Eukaryota</taxon>
        <taxon>Viridiplantae</taxon>
        <taxon>Chlorophyta</taxon>
        <taxon>core chlorophytes</taxon>
        <taxon>Chlorophyceae</taxon>
        <taxon>CS clade</taxon>
        <taxon>Chlamydomonadales</taxon>
        <taxon>Haematococcaceae</taxon>
        <taxon>Haematococcus</taxon>
    </lineage>
</organism>
<protein>
    <submittedName>
        <fullName evidence="1">Uncharacterized protein</fullName>
    </submittedName>
</protein>
<feature type="non-terminal residue" evidence="1">
    <location>
        <position position="70"/>
    </location>
</feature>
<keyword evidence="2" id="KW-1185">Reference proteome</keyword>
<dbReference type="AlphaFoldDB" id="A0A6A0A4E8"/>
<dbReference type="EMBL" id="BLLF01002818">
    <property type="protein sequence ID" value="GFH25452.1"/>
    <property type="molecule type" value="Genomic_DNA"/>
</dbReference>
<gene>
    <name evidence="1" type="ORF">HaLaN_23414</name>
</gene>
<feature type="non-terminal residue" evidence="1">
    <location>
        <position position="1"/>
    </location>
</feature>
<sequence>MNIPQQLGRDRPCLITRKGVILCKSEKAGASARQLLTKVAKYYPFTLVTNVTAIGVCAQRSQGEDEVGVV</sequence>
<dbReference type="Proteomes" id="UP000485058">
    <property type="component" value="Unassembled WGS sequence"/>
</dbReference>
<reference evidence="1 2" key="1">
    <citation type="submission" date="2020-02" db="EMBL/GenBank/DDBJ databases">
        <title>Draft genome sequence of Haematococcus lacustris strain NIES-144.</title>
        <authorList>
            <person name="Morimoto D."/>
            <person name="Nakagawa S."/>
            <person name="Yoshida T."/>
            <person name="Sawayama S."/>
        </authorList>
    </citation>
    <scope>NUCLEOTIDE SEQUENCE [LARGE SCALE GENOMIC DNA]</scope>
    <source>
        <strain evidence="1 2">NIES-144</strain>
    </source>
</reference>
<name>A0A6A0A4E8_HAELA</name>
<evidence type="ECO:0000313" key="1">
    <source>
        <dbReference type="EMBL" id="GFH25452.1"/>
    </source>
</evidence>
<comment type="caution">
    <text evidence="1">The sequence shown here is derived from an EMBL/GenBank/DDBJ whole genome shotgun (WGS) entry which is preliminary data.</text>
</comment>